<proteinExistence type="predicted"/>
<dbReference type="Gene3D" id="3.30.565.10">
    <property type="entry name" value="Histidine kinase-like ATPase, C-terminal domain"/>
    <property type="match status" value="1"/>
</dbReference>
<dbReference type="SMART" id="SM00086">
    <property type="entry name" value="PAC"/>
    <property type="match status" value="3"/>
</dbReference>
<dbReference type="InterPro" id="IPR052162">
    <property type="entry name" value="Sensor_kinase/Photoreceptor"/>
</dbReference>
<dbReference type="SUPFAM" id="SSF55785">
    <property type="entry name" value="PYP-like sensor domain (PAS domain)"/>
    <property type="match status" value="3"/>
</dbReference>
<dbReference type="AlphaFoldDB" id="A0A256JF98"/>
<keyword evidence="3" id="KW-0597">Phosphoprotein</keyword>
<dbReference type="InterPro" id="IPR029016">
    <property type="entry name" value="GAF-like_dom_sf"/>
</dbReference>
<dbReference type="InterPro" id="IPR004358">
    <property type="entry name" value="Sig_transdc_His_kin-like_C"/>
</dbReference>
<dbReference type="Pfam" id="PF13426">
    <property type="entry name" value="PAS_9"/>
    <property type="match status" value="1"/>
</dbReference>
<dbReference type="Pfam" id="PF08447">
    <property type="entry name" value="PAS_3"/>
    <property type="match status" value="2"/>
</dbReference>
<keyword evidence="4" id="KW-0808">Transferase</keyword>
<evidence type="ECO:0000259" key="7">
    <source>
        <dbReference type="PROSITE" id="PS50112"/>
    </source>
</evidence>
<dbReference type="InterPro" id="IPR001610">
    <property type="entry name" value="PAC"/>
</dbReference>
<dbReference type="Gene3D" id="3.30.450.20">
    <property type="entry name" value="PAS domain"/>
    <property type="match status" value="3"/>
</dbReference>
<evidence type="ECO:0000256" key="4">
    <source>
        <dbReference type="ARBA" id="ARBA00022679"/>
    </source>
</evidence>
<dbReference type="CDD" id="cd00075">
    <property type="entry name" value="HATPase"/>
    <property type="match status" value="1"/>
</dbReference>
<dbReference type="PANTHER" id="PTHR43304:SF1">
    <property type="entry name" value="PAC DOMAIN-CONTAINING PROTEIN"/>
    <property type="match status" value="1"/>
</dbReference>
<evidence type="ECO:0000256" key="2">
    <source>
        <dbReference type="ARBA" id="ARBA00012438"/>
    </source>
</evidence>
<reference evidence="9 10" key="1">
    <citation type="journal article" date="2014" name="Front. Microbiol.">
        <title>Population and genomic analysis of the genus Halorubrum.</title>
        <authorList>
            <person name="Fullmer M.S."/>
            <person name="Soucy S.M."/>
            <person name="Swithers K.S."/>
            <person name="Makkay A.M."/>
            <person name="Wheeler R."/>
            <person name="Ventosa A."/>
            <person name="Gogarten J.P."/>
            <person name="Papke R.T."/>
        </authorList>
    </citation>
    <scope>NUCLEOTIDE SEQUENCE [LARGE SCALE GENOMIC DNA]</scope>
    <source>
        <strain evidence="9 10">Ga2p</strain>
    </source>
</reference>
<name>A0A256JF98_HALEZ</name>
<evidence type="ECO:0000313" key="10">
    <source>
        <dbReference type="Proteomes" id="UP000215607"/>
    </source>
</evidence>
<dbReference type="SMART" id="SM00388">
    <property type="entry name" value="HisKA"/>
    <property type="match status" value="1"/>
</dbReference>
<keyword evidence="5" id="KW-0418">Kinase</keyword>
<sequence length="697" mass="79709">MIPERYRDGHRQGMERFLETNDRSLDWTAIEFSAQHREGHEVPVSISFSTFKEGGERKFVGVLRDISERVRMEDELRERERRFRQMAENIQEMVWMTDPTKGEVLYVNPAYEEIWGRSPDALYEDPQSFADAIHPEDRDRVEEILDPQSTGSYEEEYRIVRPNGETRWVYDRAVPVKNEAGEVYRTVGIASDITERREREREFDRVVELLDHTERVADVGGWEVDPKTGDAFWSDHLFELIGWEGDRAPSLEDVVDSYVEEDRPRVEAAVENALTHGESFAIEARLQRSNGEDRWMEIRGDPHVENGEVTTLRGAVHDITERKQRERALHELYDVTSDPDLSFDEKVQALLRLGRRELGTEYGTLSSIHDDEYVFEFVDTDRETIQPGDVVPVSATNCELVASTRQTVVIGDVERDAPEETGRAGFTEWGISSYIGAPVFDTGDVYGTFCFYDTAARADRFTDWEETLVDLMSNWVTVELQRKRTTEQLRDQNEQLSQFASIVSHDLRNPLNVAKGRLELVREEYDGEHIDAVRRSHERMQDLIDDLLALARVGEQMGELERVNPADVASDCWRTVATTEATLRTAISRSVRADESRFRQLFENLISNAIEHGGEDVTVTVGELDDGFYVEDTGVGIPEENRDSVFEPGYSTTRNGTGFGLHIVNQVVKAHGWDIRVTTGARDGARFEVTGVEFSSE</sequence>
<dbReference type="PANTHER" id="PTHR43304">
    <property type="entry name" value="PHYTOCHROME-LIKE PROTEIN CPH1"/>
    <property type="match status" value="1"/>
</dbReference>
<dbReference type="GO" id="GO:0000155">
    <property type="term" value="F:phosphorelay sensor kinase activity"/>
    <property type="evidence" value="ECO:0007669"/>
    <property type="project" value="InterPro"/>
</dbReference>
<feature type="domain" description="PAC" evidence="8">
    <location>
        <begin position="153"/>
        <end position="205"/>
    </location>
</feature>
<dbReference type="Gene3D" id="3.30.450.40">
    <property type="match status" value="1"/>
</dbReference>
<dbReference type="PROSITE" id="PS50109">
    <property type="entry name" value="HIS_KIN"/>
    <property type="match status" value="1"/>
</dbReference>
<dbReference type="Pfam" id="PF02518">
    <property type="entry name" value="HATPase_c"/>
    <property type="match status" value="1"/>
</dbReference>
<feature type="domain" description="PAS" evidence="7">
    <location>
        <begin position="79"/>
        <end position="152"/>
    </location>
</feature>
<dbReference type="InterPro" id="IPR035965">
    <property type="entry name" value="PAS-like_dom_sf"/>
</dbReference>
<accession>A0A256JF98</accession>
<dbReference type="InterPro" id="IPR013655">
    <property type="entry name" value="PAS_fold_3"/>
</dbReference>
<evidence type="ECO:0000256" key="5">
    <source>
        <dbReference type="ARBA" id="ARBA00022777"/>
    </source>
</evidence>
<dbReference type="EMBL" id="NHPA01000041">
    <property type="protein sequence ID" value="OYR67544.1"/>
    <property type="molecule type" value="Genomic_DNA"/>
</dbReference>
<dbReference type="InterPro" id="IPR036890">
    <property type="entry name" value="HATPase_C_sf"/>
</dbReference>
<dbReference type="InterPro" id="IPR003661">
    <property type="entry name" value="HisK_dim/P_dom"/>
</dbReference>
<feature type="domain" description="Histidine kinase" evidence="6">
    <location>
        <begin position="502"/>
        <end position="690"/>
    </location>
</feature>
<protein>
    <recommendedName>
        <fullName evidence="2">histidine kinase</fullName>
        <ecNumber evidence="2">2.7.13.3</ecNumber>
    </recommendedName>
</protein>
<dbReference type="InterPro" id="IPR000014">
    <property type="entry name" value="PAS"/>
</dbReference>
<feature type="domain" description="PAC" evidence="8">
    <location>
        <begin position="28"/>
        <end position="78"/>
    </location>
</feature>
<dbReference type="Gene3D" id="1.10.287.130">
    <property type="match status" value="1"/>
</dbReference>
<comment type="caution">
    <text evidence="9">The sequence shown here is derived from an EMBL/GenBank/DDBJ whole genome shotgun (WGS) entry which is preliminary data.</text>
</comment>
<dbReference type="Pfam" id="PF01590">
    <property type="entry name" value="GAF"/>
    <property type="match status" value="1"/>
</dbReference>
<comment type="catalytic activity">
    <reaction evidence="1">
        <text>ATP + protein L-histidine = ADP + protein N-phospho-L-histidine.</text>
        <dbReference type="EC" id="2.7.13.3"/>
    </reaction>
</comment>
<organism evidence="9 10">
    <name type="scientific">Halorubrum ezzemoulense</name>
    <name type="common">Halorubrum chaoviator</name>
    <dbReference type="NCBI Taxonomy" id="337243"/>
    <lineage>
        <taxon>Archaea</taxon>
        <taxon>Methanobacteriati</taxon>
        <taxon>Methanobacteriota</taxon>
        <taxon>Stenosarchaea group</taxon>
        <taxon>Halobacteria</taxon>
        <taxon>Halobacteriales</taxon>
        <taxon>Haloferacaceae</taxon>
        <taxon>Halorubrum</taxon>
    </lineage>
</organism>
<dbReference type="InterPro" id="IPR000700">
    <property type="entry name" value="PAS-assoc_C"/>
</dbReference>
<dbReference type="SUPFAM" id="SSF47384">
    <property type="entry name" value="Homodimeric domain of signal transducing histidine kinase"/>
    <property type="match status" value="1"/>
</dbReference>
<evidence type="ECO:0000259" key="6">
    <source>
        <dbReference type="PROSITE" id="PS50109"/>
    </source>
</evidence>
<dbReference type="Proteomes" id="UP000215607">
    <property type="component" value="Unassembled WGS sequence"/>
</dbReference>
<evidence type="ECO:0000259" key="8">
    <source>
        <dbReference type="PROSITE" id="PS50113"/>
    </source>
</evidence>
<dbReference type="SMART" id="SM00387">
    <property type="entry name" value="HATPase_c"/>
    <property type="match status" value="1"/>
</dbReference>
<dbReference type="InterPro" id="IPR005467">
    <property type="entry name" value="His_kinase_dom"/>
</dbReference>
<dbReference type="Pfam" id="PF00512">
    <property type="entry name" value="HisKA"/>
    <property type="match status" value="1"/>
</dbReference>
<dbReference type="PROSITE" id="PS50112">
    <property type="entry name" value="PAS"/>
    <property type="match status" value="1"/>
</dbReference>
<dbReference type="SUPFAM" id="SSF55781">
    <property type="entry name" value="GAF domain-like"/>
    <property type="match status" value="1"/>
</dbReference>
<evidence type="ECO:0000313" key="9">
    <source>
        <dbReference type="EMBL" id="OYR67544.1"/>
    </source>
</evidence>
<dbReference type="InterPro" id="IPR003018">
    <property type="entry name" value="GAF"/>
</dbReference>
<dbReference type="SUPFAM" id="SSF55874">
    <property type="entry name" value="ATPase domain of HSP90 chaperone/DNA topoisomerase II/histidine kinase"/>
    <property type="match status" value="1"/>
</dbReference>
<evidence type="ECO:0000256" key="1">
    <source>
        <dbReference type="ARBA" id="ARBA00000085"/>
    </source>
</evidence>
<dbReference type="PRINTS" id="PR00344">
    <property type="entry name" value="BCTRLSENSOR"/>
</dbReference>
<feature type="domain" description="PAC" evidence="8">
    <location>
        <begin position="280"/>
        <end position="331"/>
    </location>
</feature>
<dbReference type="InterPro" id="IPR003594">
    <property type="entry name" value="HATPase_dom"/>
</dbReference>
<dbReference type="SMART" id="SM00065">
    <property type="entry name" value="GAF"/>
    <property type="match status" value="1"/>
</dbReference>
<evidence type="ECO:0000256" key="3">
    <source>
        <dbReference type="ARBA" id="ARBA00022553"/>
    </source>
</evidence>
<dbReference type="CDD" id="cd00082">
    <property type="entry name" value="HisKA"/>
    <property type="match status" value="1"/>
</dbReference>
<dbReference type="EC" id="2.7.13.3" evidence="2"/>
<dbReference type="SMART" id="SM00091">
    <property type="entry name" value="PAS"/>
    <property type="match status" value="2"/>
</dbReference>
<dbReference type="NCBIfam" id="TIGR00229">
    <property type="entry name" value="sensory_box"/>
    <property type="match status" value="3"/>
</dbReference>
<dbReference type="Gene3D" id="2.10.70.100">
    <property type="match status" value="1"/>
</dbReference>
<dbReference type="InterPro" id="IPR036097">
    <property type="entry name" value="HisK_dim/P_sf"/>
</dbReference>
<gene>
    <name evidence="9" type="ORF">DJ79_08905</name>
</gene>
<dbReference type="PROSITE" id="PS50113">
    <property type="entry name" value="PAC"/>
    <property type="match status" value="3"/>
</dbReference>
<dbReference type="CDD" id="cd00130">
    <property type="entry name" value="PAS"/>
    <property type="match status" value="2"/>
</dbReference>